<accession>A0A1G2GX05</accession>
<dbReference type="AlphaFoldDB" id="A0A1G2GX05"/>
<dbReference type="STRING" id="1802126.A3B25_01610"/>
<gene>
    <name evidence="1" type="ORF">A3B25_01610</name>
</gene>
<evidence type="ECO:0000313" key="2">
    <source>
        <dbReference type="Proteomes" id="UP000179106"/>
    </source>
</evidence>
<sequence>MNTPKKACDVTLKELDRKLNQEAKRIVREKEEDIIKYVSKKANLTGNSSIIFKNKSGAMVTLSFRLNKDGNLRFAFE</sequence>
<dbReference type="EMBL" id="MHNW01000002">
    <property type="protein sequence ID" value="OGZ54736.1"/>
    <property type="molecule type" value="Genomic_DNA"/>
</dbReference>
<protein>
    <submittedName>
        <fullName evidence="1">Uncharacterized protein</fullName>
    </submittedName>
</protein>
<reference evidence="1 2" key="1">
    <citation type="journal article" date="2016" name="Nat. Commun.">
        <title>Thousands of microbial genomes shed light on interconnected biogeochemical processes in an aquifer system.</title>
        <authorList>
            <person name="Anantharaman K."/>
            <person name="Brown C.T."/>
            <person name="Hug L.A."/>
            <person name="Sharon I."/>
            <person name="Castelle C.J."/>
            <person name="Probst A.J."/>
            <person name="Thomas B.C."/>
            <person name="Singh A."/>
            <person name="Wilkins M.J."/>
            <person name="Karaoz U."/>
            <person name="Brodie E.L."/>
            <person name="Williams K.H."/>
            <person name="Hubbard S.S."/>
            <person name="Banfield J.F."/>
        </authorList>
    </citation>
    <scope>NUCLEOTIDE SEQUENCE [LARGE SCALE GENOMIC DNA]</scope>
</reference>
<proteinExistence type="predicted"/>
<name>A0A1G2GX05_9BACT</name>
<comment type="caution">
    <text evidence="1">The sequence shown here is derived from an EMBL/GenBank/DDBJ whole genome shotgun (WGS) entry which is preliminary data.</text>
</comment>
<evidence type="ECO:0000313" key="1">
    <source>
        <dbReference type="EMBL" id="OGZ54736.1"/>
    </source>
</evidence>
<organism evidence="1 2">
    <name type="scientific">Candidatus Ryanbacteria bacterium RIFCSPLOWO2_01_FULL_48_26</name>
    <dbReference type="NCBI Taxonomy" id="1802126"/>
    <lineage>
        <taxon>Bacteria</taxon>
        <taxon>Candidatus Ryaniibacteriota</taxon>
    </lineage>
</organism>
<dbReference type="Proteomes" id="UP000179106">
    <property type="component" value="Unassembled WGS sequence"/>
</dbReference>